<dbReference type="AlphaFoldDB" id="A0A1G7LAY6"/>
<protein>
    <submittedName>
        <fullName evidence="5">Homocysteine S-methyltransferase</fullName>
    </submittedName>
</protein>
<dbReference type="Gene3D" id="3.20.20.330">
    <property type="entry name" value="Homocysteine-binding-like domain"/>
    <property type="match status" value="1"/>
</dbReference>
<dbReference type="STRING" id="282683.SAMN04488105_12256"/>
<keyword evidence="3" id="KW-0479">Metal-binding</keyword>
<dbReference type="PROSITE" id="PS50970">
    <property type="entry name" value="HCY"/>
    <property type="match status" value="1"/>
</dbReference>
<reference evidence="6" key="1">
    <citation type="submission" date="2016-10" db="EMBL/GenBank/DDBJ databases">
        <authorList>
            <person name="Varghese N."/>
            <person name="Submissions S."/>
        </authorList>
    </citation>
    <scope>NUCLEOTIDE SEQUENCE [LARGE SCALE GENOMIC DNA]</scope>
    <source>
        <strain evidence="6">DSM 10146</strain>
    </source>
</reference>
<feature type="binding site" evidence="3">
    <location>
        <position position="230"/>
    </location>
    <ligand>
        <name>Zn(2+)</name>
        <dbReference type="ChEBI" id="CHEBI:29105"/>
    </ligand>
</feature>
<dbReference type="GO" id="GO:0046872">
    <property type="term" value="F:metal ion binding"/>
    <property type="evidence" value="ECO:0007669"/>
    <property type="project" value="UniProtKB-KW"/>
</dbReference>
<comment type="cofactor">
    <cofactor evidence="3">
        <name>Zn(2+)</name>
        <dbReference type="ChEBI" id="CHEBI:29105"/>
    </cofactor>
</comment>
<keyword evidence="6" id="KW-1185">Reference proteome</keyword>
<dbReference type="SUPFAM" id="SSF82282">
    <property type="entry name" value="Homocysteine S-methyltransferase"/>
    <property type="match status" value="1"/>
</dbReference>
<organism evidence="5 6">
    <name type="scientific">Salipiger thiooxidans</name>
    <dbReference type="NCBI Taxonomy" id="282683"/>
    <lineage>
        <taxon>Bacteria</taxon>
        <taxon>Pseudomonadati</taxon>
        <taxon>Pseudomonadota</taxon>
        <taxon>Alphaproteobacteria</taxon>
        <taxon>Rhodobacterales</taxon>
        <taxon>Roseobacteraceae</taxon>
        <taxon>Salipiger</taxon>
    </lineage>
</organism>
<evidence type="ECO:0000256" key="1">
    <source>
        <dbReference type="ARBA" id="ARBA00022603"/>
    </source>
</evidence>
<dbReference type="Proteomes" id="UP000198994">
    <property type="component" value="Unassembled WGS sequence"/>
</dbReference>
<dbReference type="InterPro" id="IPR003726">
    <property type="entry name" value="HCY_dom"/>
</dbReference>
<dbReference type="PANTHER" id="PTHR11103">
    <property type="entry name" value="SLR1189 PROTEIN"/>
    <property type="match status" value="1"/>
</dbReference>
<accession>A0A1G7LAY6</accession>
<feature type="binding site" evidence="3">
    <location>
        <position position="300"/>
    </location>
    <ligand>
        <name>Zn(2+)</name>
        <dbReference type="ChEBI" id="CHEBI:29105"/>
    </ligand>
</feature>
<feature type="domain" description="Hcy-binding" evidence="4">
    <location>
        <begin position="8"/>
        <end position="314"/>
    </location>
</feature>
<name>A0A1G7LAY6_9RHOB</name>
<keyword evidence="3" id="KW-0862">Zinc</keyword>
<evidence type="ECO:0000313" key="6">
    <source>
        <dbReference type="Proteomes" id="UP000198994"/>
    </source>
</evidence>
<dbReference type="InterPro" id="IPR036589">
    <property type="entry name" value="HCY_dom_sf"/>
</dbReference>
<sequence>MVIQMTTYRNNLPQFDGTILLTDSGLETTLIFHDGIDLPAFAAYPLMETDSGRETLARYYRRHLSIAADHGTGFVLEAPTWRASRDWGAELGHGPEDLARLNHAAIGFLSDLRASARGVRPVVISGNIGPRGDGYVADTAMTAAEAEAYHAEQIGWFAETDVDMVTAVTLSTVAEGVGAIRAACKRGLPVVVSYTVETDGRLPDGTPLGTAFEQTDAETDGAAAYFMVNCAHPDHFRDALAAGSGWLERIGGVRANASRLSHAELDAAEELDAGNPAELGHDYARLRRLLPNLVVLGGCCGTDHRHVEAIADCCVARTAPDRPAAVRNLPGGVLLPPFFKEHLQ</sequence>
<evidence type="ECO:0000313" key="5">
    <source>
        <dbReference type="EMBL" id="SDF46200.1"/>
    </source>
</evidence>
<gene>
    <name evidence="5" type="ORF">SAMN04488105_12256</name>
</gene>
<evidence type="ECO:0000256" key="3">
    <source>
        <dbReference type="PROSITE-ProRule" id="PRU00333"/>
    </source>
</evidence>
<dbReference type="Pfam" id="PF02574">
    <property type="entry name" value="S-methyl_trans"/>
    <property type="match status" value="1"/>
</dbReference>
<evidence type="ECO:0000256" key="2">
    <source>
        <dbReference type="ARBA" id="ARBA00022679"/>
    </source>
</evidence>
<keyword evidence="1 3" id="KW-0489">Methyltransferase</keyword>
<evidence type="ECO:0000259" key="4">
    <source>
        <dbReference type="PROSITE" id="PS50970"/>
    </source>
</evidence>
<proteinExistence type="predicted"/>
<dbReference type="PANTHER" id="PTHR11103:SF18">
    <property type="entry name" value="SLR1189 PROTEIN"/>
    <property type="match status" value="1"/>
</dbReference>
<dbReference type="GO" id="GO:0008168">
    <property type="term" value="F:methyltransferase activity"/>
    <property type="evidence" value="ECO:0007669"/>
    <property type="project" value="UniProtKB-UniRule"/>
</dbReference>
<keyword evidence="2 3" id="KW-0808">Transferase</keyword>
<dbReference type="EMBL" id="FNAV01000022">
    <property type="protein sequence ID" value="SDF46200.1"/>
    <property type="molecule type" value="Genomic_DNA"/>
</dbReference>
<dbReference type="GO" id="GO:0032259">
    <property type="term" value="P:methylation"/>
    <property type="evidence" value="ECO:0007669"/>
    <property type="project" value="UniProtKB-KW"/>
</dbReference>
<feature type="binding site" evidence="3">
    <location>
        <position position="299"/>
    </location>
    <ligand>
        <name>Zn(2+)</name>
        <dbReference type="ChEBI" id="CHEBI:29105"/>
    </ligand>
</feature>